<sequence length="465" mass="51135">MKAKLTAYSHYADSAQPWVGRTPAHWGTCRGKNLFTLMSRSVTPGDEVVTCFRDGTVTLRKNRRMTGFTESVKEIGYQGVRKGDLVIHAMDAFAGAVGVSDSDGKSTPVYAVCQPRPGVVAEYYALLVRHMAISGWITALAKGIRERSTDFRFSQFGSQYLPVPPLEEQHAIVKYAHHIERGVGAAVLAKRKLIALLDEQRASVIENAVTCRVPDLATSTAPMQLEVKRVASLVTSGSRGWARYYSETGHWFLQSGNIGRRLKLKLDKIQCVTIPKSAEGVRTRAQTGDLLLCITGAMTGNVGVIQQELQRPTYVNQHVALIRPRPNLVNSEYLALALHSQSGQQQFKMSEYGGTKQGLGLAEVKSTRVPVPSMDAQVAIVRYVTRETRQIELAIIRAEREIALLREYQTRLTADVVTGKLDVRAATAALPNVDPRDPDLFAAYDSDEDGMNADMDGDGPNEESM</sequence>
<dbReference type="AlphaFoldDB" id="A0A117EGC3"/>
<comment type="caution">
    <text evidence="6">The sequence shown here is derived from an EMBL/GenBank/DDBJ whole genome shotgun (WGS) entry which is preliminary data.</text>
</comment>
<reference evidence="7" key="1">
    <citation type="submission" date="2015-11" db="EMBL/GenBank/DDBJ databases">
        <authorList>
            <consortium name="Cross-ministerial Strategic Innovation Promotion Program (SIP) consortium"/>
            <person name="Tomihama T."/>
            <person name="Ikenaga M."/>
            <person name="Sakai M."/>
            <person name="Okubo T."/>
            <person name="Ikeda S."/>
        </authorList>
    </citation>
    <scope>NUCLEOTIDE SEQUENCE [LARGE SCALE GENOMIC DNA]</scope>
    <source>
        <strain evidence="7">S58</strain>
    </source>
</reference>
<dbReference type="EMBL" id="BCMM01000047">
    <property type="protein sequence ID" value="GAQ66923.1"/>
    <property type="molecule type" value="Genomic_DNA"/>
</dbReference>
<dbReference type="REBASE" id="145862">
    <property type="entry name" value="S.SscS58ORF7362P"/>
</dbReference>
<gene>
    <name evidence="6" type="ORF">SsS58_07363</name>
</gene>
<dbReference type="InterPro" id="IPR044946">
    <property type="entry name" value="Restrct_endonuc_typeI_TRD_sf"/>
</dbReference>
<accession>A0A117EGC3</accession>
<evidence type="ECO:0000256" key="4">
    <source>
        <dbReference type="SAM" id="MobiDB-lite"/>
    </source>
</evidence>
<name>A0A117EGC3_STRSC</name>
<dbReference type="GO" id="GO:0009307">
    <property type="term" value="P:DNA restriction-modification system"/>
    <property type="evidence" value="ECO:0007669"/>
    <property type="project" value="UniProtKB-KW"/>
</dbReference>
<organism evidence="6 7">
    <name type="scientific">Streptomyces scabiei</name>
    <dbReference type="NCBI Taxonomy" id="1930"/>
    <lineage>
        <taxon>Bacteria</taxon>
        <taxon>Bacillati</taxon>
        <taxon>Actinomycetota</taxon>
        <taxon>Actinomycetes</taxon>
        <taxon>Kitasatosporales</taxon>
        <taxon>Streptomycetaceae</taxon>
        <taxon>Streptomyces</taxon>
    </lineage>
</organism>
<reference evidence="7" key="3">
    <citation type="submission" date="2016-02" db="EMBL/GenBank/DDBJ databases">
        <title>Draft genome of pathogenic Streptomyces sp. in Japan.</title>
        <authorList>
            <person name="Tomihama T."/>
            <person name="Ikenaga M."/>
            <person name="Sakai M."/>
            <person name="Okubo T."/>
            <person name="Ikeda S."/>
        </authorList>
    </citation>
    <scope>NUCLEOTIDE SEQUENCE [LARGE SCALE GENOMIC DNA]</scope>
    <source>
        <strain evidence="7">S58</strain>
    </source>
</reference>
<dbReference type="SUPFAM" id="SSF116734">
    <property type="entry name" value="DNA methylase specificity domain"/>
    <property type="match status" value="2"/>
</dbReference>
<dbReference type="Pfam" id="PF01420">
    <property type="entry name" value="Methylase_S"/>
    <property type="match status" value="1"/>
</dbReference>
<comment type="similarity">
    <text evidence="1">Belongs to the type-I restriction system S methylase family.</text>
</comment>
<protein>
    <submittedName>
        <fullName evidence="6">EcoKI restriction-modification system protein</fullName>
    </submittedName>
</protein>
<dbReference type="Gene3D" id="3.90.220.20">
    <property type="entry name" value="DNA methylase specificity domains"/>
    <property type="match status" value="2"/>
</dbReference>
<evidence type="ECO:0000259" key="5">
    <source>
        <dbReference type="Pfam" id="PF01420"/>
    </source>
</evidence>
<dbReference type="InterPro" id="IPR052021">
    <property type="entry name" value="Type-I_RS_S_subunit"/>
</dbReference>
<evidence type="ECO:0000313" key="7">
    <source>
        <dbReference type="Proteomes" id="UP000067448"/>
    </source>
</evidence>
<evidence type="ECO:0000256" key="1">
    <source>
        <dbReference type="ARBA" id="ARBA00010923"/>
    </source>
</evidence>
<evidence type="ECO:0000313" key="6">
    <source>
        <dbReference type="EMBL" id="GAQ66923.1"/>
    </source>
</evidence>
<evidence type="ECO:0000256" key="2">
    <source>
        <dbReference type="ARBA" id="ARBA00022747"/>
    </source>
</evidence>
<dbReference type="GO" id="GO:0003677">
    <property type="term" value="F:DNA binding"/>
    <property type="evidence" value="ECO:0007669"/>
    <property type="project" value="UniProtKB-KW"/>
</dbReference>
<dbReference type="PANTHER" id="PTHR30408:SF12">
    <property type="entry name" value="TYPE I RESTRICTION ENZYME MJAVIII SPECIFICITY SUBUNIT"/>
    <property type="match status" value="1"/>
</dbReference>
<reference evidence="6 7" key="2">
    <citation type="journal article" date="2016" name="Genome Announc.">
        <title>Draft Genome Sequences of Streptomyces scabiei S58, Streptomyces turgidiscabies T45, and Streptomyces acidiscabies a10, the Pathogens of Potato Common Scab, Isolated in Japan.</title>
        <authorList>
            <person name="Tomihama T."/>
            <person name="Nishi Y."/>
            <person name="Sakai M."/>
            <person name="Ikenaga M."/>
            <person name="Okubo T."/>
            <person name="Ikeda S."/>
        </authorList>
    </citation>
    <scope>NUCLEOTIDE SEQUENCE [LARGE SCALE GENOMIC DNA]</scope>
    <source>
        <strain evidence="6 7">S58</strain>
    </source>
</reference>
<proteinExistence type="inferred from homology"/>
<dbReference type="Proteomes" id="UP000067448">
    <property type="component" value="Unassembled WGS sequence"/>
</dbReference>
<keyword evidence="3" id="KW-0238">DNA-binding</keyword>
<dbReference type="PANTHER" id="PTHR30408">
    <property type="entry name" value="TYPE-1 RESTRICTION ENZYME ECOKI SPECIFICITY PROTEIN"/>
    <property type="match status" value="1"/>
</dbReference>
<feature type="domain" description="Type I restriction modification DNA specificity" evidence="5">
    <location>
        <begin position="289"/>
        <end position="393"/>
    </location>
</feature>
<keyword evidence="2" id="KW-0680">Restriction system</keyword>
<feature type="region of interest" description="Disordered" evidence="4">
    <location>
        <begin position="444"/>
        <end position="465"/>
    </location>
</feature>
<evidence type="ECO:0000256" key="3">
    <source>
        <dbReference type="ARBA" id="ARBA00023125"/>
    </source>
</evidence>
<feature type="compositionally biased region" description="Acidic residues" evidence="4">
    <location>
        <begin position="445"/>
        <end position="465"/>
    </location>
</feature>
<dbReference type="InterPro" id="IPR000055">
    <property type="entry name" value="Restrct_endonuc_typeI_TRD"/>
</dbReference>